<dbReference type="AlphaFoldDB" id="A0AAD3S6E7"/>
<protein>
    <submittedName>
        <fullName evidence="1">Uncharacterized protein</fullName>
    </submittedName>
</protein>
<comment type="caution">
    <text evidence="1">The sequence shown here is derived from an EMBL/GenBank/DDBJ whole genome shotgun (WGS) entry which is preliminary data.</text>
</comment>
<dbReference type="EMBL" id="BSYO01000005">
    <property type="protein sequence ID" value="GMH05362.1"/>
    <property type="molecule type" value="Genomic_DNA"/>
</dbReference>
<sequence length="154" mass="16793">MSSLQTHAALGNSRREFATGEVNASSSQTIYALSALQIYRSWIVSVTLLVRSQTAVVERKDEGLLDQAVILDLTYLSFMVLLILPQPPPPSPAAVLSPIPLSTNTRNATEGNVVLIIYGALFKLHSVMPVTVAYRVHIGIAFKPLTFEEILEDS</sequence>
<name>A0AAD3S6E7_NEPGR</name>
<evidence type="ECO:0000313" key="1">
    <source>
        <dbReference type="EMBL" id="GMH05362.1"/>
    </source>
</evidence>
<accession>A0AAD3S6E7</accession>
<dbReference type="Proteomes" id="UP001279734">
    <property type="component" value="Unassembled WGS sequence"/>
</dbReference>
<keyword evidence="2" id="KW-1185">Reference proteome</keyword>
<reference evidence="1" key="1">
    <citation type="submission" date="2023-05" db="EMBL/GenBank/DDBJ databases">
        <title>Nepenthes gracilis genome sequencing.</title>
        <authorList>
            <person name="Fukushima K."/>
        </authorList>
    </citation>
    <scope>NUCLEOTIDE SEQUENCE</scope>
    <source>
        <strain evidence="1">SING2019-196</strain>
    </source>
</reference>
<gene>
    <name evidence="1" type="ORF">Nepgr_007202</name>
</gene>
<organism evidence="1 2">
    <name type="scientific">Nepenthes gracilis</name>
    <name type="common">Slender pitcher plant</name>
    <dbReference type="NCBI Taxonomy" id="150966"/>
    <lineage>
        <taxon>Eukaryota</taxon>
        <taxon>Viridiplantae</taxon>
        <taxon>Streptophyta</taxon>
        <taxon>Embryophyta</taxon>
        <taxon>Tracheophyta</taxon>
        <taxon>Spermatophyta</taxon>
        <taxon>Magnoliopsida</taxon>
        <taxon>eudicotyledons</taxon>
        <taxon>Gunneridae</taxon>
        <taxon>Pentapetalae</taxon>
        <taxon>Caryophyllales</taxon>
        <taxon>Nepenthaceae</taxon>
        <taxon>Nepenthes</taxon>
    </lineage>
</organism>
<proteinExistence type="predicted"/>
<evidence type="ECO:0000313" key="2">
    <source>
        <dbReference type="Proteomes" id="UP001279734"/>
    </source>
</evidence>